<dbReference type="Proteomes" id="UP001347796">
    <property type="component" value="Unassembled WGS sequence"/>
</dbReference>
<sequence>MTCLQPYRCDDAKIRRYYLSQTGDGFPIFTGSPYQKGYGLGSVLSSLFRVATPLLKSAAKTVGKKALTTGAQIFGDVLHGKNLKTSAKQHLLQASRDLSTRALKNITGPIKGPTRQGGVKRVKQARGKKRKRRKQTSSDIFS</sequence>
<dbReference type="EMBL" id="JAZGQO010000038">
    <property type="protein sequence ID" value="KAK6165024.1"/>
    <property type="molecule type" value="Genomic_DNA"/>
</dbReference>
<protein>
    <submittedName>
        <fullName evidence="2">Uncharacterized protein</fullName>
    </submittedName>
</protein>
<proteinExistence type="predicted"/>
<feature type="compositionally biased region" description="Basic residues" evidence="1">
    <location>
        <begin position="118"/>
        <end position="135"/>
    </location>
</feature>
<gene>
    <name evidence="2" type="ORF">SNE40_023735</name>
</gene>
<evidence type="ECO:0000256" key="1">
    <source>
        <dbReference type="SAM" id="MobiDB-lite"/>
    </source>
</evidence>
<name>A0AAN8GFJ3_PATCE</name>
<reference evidence="2 3" key="1">
    <citation type="submission" date="2024-01" db="EMBL/GenBank/DDBJ databases">
        <title>The genome of the rayed Mediterranean limpet Patella caerulea (Linnaeus, 1758).</title>
        <authorList>
            <person name="Anh-Thu Weber A."/>
            <person name="Halstead-Nussloch G."/>
        </authorList>
    </citation>
    <scope>NUCLEOTIDE SEQUENCE [LARGE SCALE GENOMIC DNA]</scope>
    <source>
        <strain evidence="2">AATW-2023a</strain>
        <tissue evidence="2">Whole specimen</tissue>
    </source>
</reference>
<dbReference type="AlphaFoldDB" id="A0AAN8GFJ3"/>
<evidence type="ECO:0000313" key="2">
    <source>
        <dbReference type="EMBL" id="KAK6165024.1"/>
    </source>
</evidence>
<accession>A0AAN8GFJ3</accession>
<organism evidence="2 3">
    <name type="scientific">Patella caerulea</name>
    <name type="common">Rayed Mediterranean limpet</name>
    <dbReference type="NCBI Taxonomy" id="87958"/>
    <lineage>
        <taxon>Eukaryota</taxon>
        <taxon>Metazoa</taxon>
        <taxon>Spiralia</taxon>
        <taxon>Lophotrochozoa</taxon>
        <taxon>Mollusca</taxon>
        <taxon>Gastropoda</taxon>
        <taxon>Patellogastropoda</taxon>
        <taxon>Patelloidea</taxon>
        <taxon>Patellidae</taxon>
        <taxon>Patella</taxon>
    </lineage>
</organism>
<keyword evidence="3" id="KW-1185">Reference proteome</keyword>
<feature type="region of interest" description="Disordered" evidence="1">
    <location>
        <begin position="104"/>
        <end position="142"/>
    </location>
</feature>
<comment type="caution">
    <text evidence="2">The sequence shown here is derived from an EMBL/GenBank/DDBJ whole genome shotgun (WGS) entry which is preliminary data.</text>
</comment>
<evidence type="ECO:0000313" key="3">
    <source>
        <dbReference type="Proteomes" id="UP001347796"/>
    </source>
</evidence>